<feature type="transmembrane region" description="Helical" evidence="1">
    <location>
        <begin position="17"/>
        <end position="38"/>
    </location>
</feature>
<dbReference type="Proteomes" id="UP000436655">
    <property type="component" value="Unassembled WGS sequence"/>
</dbReference>
<keyword evidence="3" id="KW-1185">Reference proteome</keyword>
<dbReference type="RefSeq" id="WP_125705722.1">
    <property type="nucleotide sequence ID" value="NZ_JBHTOO010000026.1"/>
</dbReference>
<name>A0ABW9P827_9LACO</name>
<feature type="transmembrane region" description="Helical" evidence="1">
    <location>
        <begin position="58"/>
        <end position="80"/>
    </location>
</feature>
<reference evidence="2 3" key="1">
    <citation type="journal article" date="2019" name="Syst. Appl. Microbiol.">
        <title>Polyphasic characterization of two novel Lactobacillus spp. isolated from blown salami packages: Description of Lactobacillus halodurans sp. nov. and Lactobacillus salsicarnum sp. nov.</title>
        <authorList>
            <person name="Schuster J.A."/>
            <person name="Klingl A."/>
            <person name="Vogel R.F."/>
            <person name="Ehrmann M.A."/>
        </authorList>
    </citation>
    <scope>NUCLEOTIDE SEQUENCE [LARGE SCALE GENOMIC DNA]</scope>
    <source>
        <strain evidence="2 3">TMW 1.2098</strain>
    </source>
</reference>
<organism evidence="2 3">
    <name type="scientific">Companilactobacillus mishanensis</name>
    <dbReference type="NCBI Taxonomy" id="2486008"/>
    <lineage>
        <taxon>Bacteria</taxon>
        <taxon>Bacillati</taxon>
        <taxon>Bacillota</taxon>
        <taxon>Bacilli</taxon>
        <taxon>Lactobacillales</taxon>
        <taxon>Lactobacillaceae</taxon>
        <taxon>Companilactobacillus</taxon>
    </lineage>
</organism>
<dbReference type="EMBL" id="VDFN01000005">
    <property type="protein sequence ID" value="MQS45212.1"/>
    <property type="molecule type" value="Genomic_DNA"/>
</dbReference>
<dbReference type="Pfam" id="PF12730">
    <property type="entry name" value="ABC2_membrane_4"/>
    <property type="match status" value="1"/>
</dbReference>
<keyword evidence="1" id="KW-0812">Transmembrane</keyword>
<evidence type="ECO:0000313" key="2">
    <source>
        <dbReference type="EMBL" id="MQS45212.1"/>
    </source>
</evidence>
<keyword evidence="1" id="KW-0472">Membrane</keyword>
<feature type="transmembrane region" description="Helical" evidence="1">
    <location>
        <begin position="138"/>
        <end position="157"/>
    </location>
</feature>
<protein>
    <recommendedName>
        <fullName evidence="4">Lantibiotic ABC transporter permease</fullName>
    </recommendedName>
</protein>
<keyword evidence="1" id="KW-1133">Transmembrane helix</keyword>
<feature type="transmembrane region" description="Helical" evidence="1">
    <location>
        <begin position="169"/>
        <end position="189"/>
    </location>
</feature>
<gene>
    <name evidence="2" type="ORF">FHL03_06920</name>
</gene>
<evidence type="ECO:0008006" key="4">
    <source>
        <dbReference type="Google" id="ProtNLM"/>
    </source>
</evidence>
<feature type="transmembrane region" description="Helical" evidence="1">
    <location>
        <begin position="219"/>
        <end position="237"/>
    </location>
</feature>
<comment type="caution">
    <text evidence="2">The sequence shown here is derived from an EMBL/GenBank/DDBJ whole genome shotgun (WGS) entry which is preliminary data.</text>
</comment>
<dbReference type="CDD" id="cd21809">
    <property type="entry name" value="ABC-2_lan_permease-like"/>
    <property type="match status" value="1"/>
</dbReference>
<evidence type="ECO:0000256" key="1">
    <source>
        <dbReference type="SAM" id="Phobius"/>
    </source>
</evidence>
<evidence type="ECO:0000313" key="3">
    <source>
        <dbReference type="Proteomes" id="UP000436655"/>
    </source>
</evidence>
<proteinExistence type="predicted"/>
<feature type="transmembrane region" description="Helical" evidence="1">
    <location>
        <begin position="101"/>
        <end position="126"/>
    </location>
</feature>
<accession>A0ABW9P827</accession>
<sequence>MTTLIGSEFLKIKRIHLFYIILIFDVVSFCLGATLYFANQKVFDSFGTQWDALWGETGQFYSQIFFPILISIIVSVICNIENNRKNWQRLAILPVSSNRLVINKFIFVSILTGISQLIFIVFYYLTAFFSDLPINTNILVFILWGVLGWLGTLPIIAIQLSISIKLQNFVTPVIIATGMSILSFVILLINDKLLIYYPYALVTAGMRIRSFQNFTVSELLVYFVMILLFSVIGLWTGKIGLKKQGF</sequence>